<comment type="cofactor">
    <cofactor evidence="15">
        <name>Zn(2+)</name>
        <dbReference type="ChEBI" id="CHEBI:29105"/>
    </cofactor>
    <text evidence="15">Binds 2 Zn(2+) ions per homotetramer.</text>
</comment>
<organism evidence="18 19">
    <name type="scientific">Nitrosospira multiformis</name>
    <dbReference type="NCBI Taxonomy" id="1231"/>
    <lineage>
        <taxon>Bacteria</taxon>
        <taxon>Pseudomonadati</taxon>
        <taxon>Pseudomonadota</taxon>
        <taxon>Betaproteobacteria</taxon>
        <taxon>Nitrosomonadales</taxon>
        <taxon>Nitrosomonadaceae</taxon>
        <taxon>Nitrosospira</taxon>
    </lineage>
</organism>
<evidence type="ECO:0000256" key="8">
    <source>
        <dbReference type="ARBA" id="ARBA00022723"/>
    </source>
</evidence>
<evidence type="ECO:0000256" key="15">
    <source>
        <dbReference type="HAMAP-Rule" id="MF_00970"/>
    </source>
</evidence>
<feature type="region of interest" description="Disordered" evidence="16">
    <location>
        <begin position="572"/>
        <end position="747"/>
    </location>
</feature>
<keyword evidence="7 15" id="KW-0540">Nuclease</keyword>
<keyword evidence="15" id="KW-0820">tRNA-binding</keyword>
<dbReference type="InterPro" id="IPR012340">
    <property type="entry name" value="NA-bd_OB-fold"/>
</dbReference>
<keyword evidence="2 15" id="KW-1003">Cell membrane</keyword>
<feature type="binding site" evidence="15">
    <location>
        <position position="301"/>
    </location>
    <ligand>
        <name>Mg(2+)</name>
        <dbReference type="ChEBI" id="CHEBI:18420"/>
        <note>catalytic</note>
    </ligand>
</feature>
<dbReference type="InterPro" id="IPR028878">
    <property type="entry name" value="RNase_E"/>
</dbReference>
<comment type="cofactor">
    <cofactor evidence="15">
        <name>Mg(2+)</name>
        <dbReference type="ChEBI" id="CHEBI:18420"/>
    </cofactor>
    <text evidence="15">Binds 1 Mg(2+) ion per subunit.</text>
</comment>
<feature type="region of interest" description="Disordered" evidence="16">
    <location>
        <begin position="824"/>
        <end position="979"/>
    </location>
</feature>
<comment type="function">
    <text evidence="15">Endoribonuclease that plays a central role in RNA processing and decay. Required for the maturation of 5S and 16S rRNAs and the majority of tRNAs. Also involved in the degradation of most mRNAs.</text>
</comment>
<dbReference type="GO" id="GO:0009898">
    <property type="term" value="C:cytoplasmic side of plasma membrane"/>
    <property type="evidence" value="ECO:0007669"/>
    <property type="project" value="UniProtKB-UniRule"/>
</dbReference>
<dbReference type="GO" id="GO:0008995">
    <property type="term" value="F:ribonuclease E activity"/>
    <property type="evidence" value="ECO:0007669"/>
    <property type="project" value="UniProtKB-EC"/>
</dbReference>
<dbReference type="GO" id="GO:0008033">
    <property type="term" value="P:tRNA processing"/>
    <property type="evidence" value="ECO:0007669"/>
    <property type="project" value="UniProtKB-UniRule"/>
</dbReference>
<dbReference type="SMART" id="SM00316">
    <property type="entry name" value="S1"/>
    <property type="match status" value="1"/>
</dbReference>
<dbReference type="Gene3D" id="2.40.50.140">
    <property type="entry name" value="Nucleic acid-binding proteins"/>
    <property type="match status" value="1"/>
</dbReference>
<evidence type="ECO:0000256" key="5">
    <source>
        <dbReference type="ARBA" id="ARBA00022552"/>
    </source>
</evidence>
<dbReference type="GO" id="GO:0000049">
    <property type="term" value="F:tRNA binding"/>
    <property type="evidence" value="ECO:0007669"/>
    <property type="project" value="UniProtKB-KW"/>
</dbReference>
<comment type="subunit">
    <text evidence="15">Homotetramer formed by a dimer of dimers.</text>
</comment>
<keyword evidence="15" id="KW-0862">Zinc</keyword>
<dbReference type="PANTHER" id="PTHR30001:SF1">
    <property type="entry name" value="RIBONUCLEASE E_G-LIKE PROTEIN, CHLOROPLASTIC"/>
    <property type="match status" value="1"/>
</dbReference>
<feature type="compositionally biased region" description="Basic and acidic residues" evidence="16">
    <location>
        <begin position="762"/>
        <end position="783"/>
    </location>
</feature>
<protein>
    <recommendedName>
        <fullName evidence="15">Ribonuclease E</fullName>
        <shortName evidence="15">RNase E</shortName>
        <ecNumber evidence="15">3.1.26.12</ecNumber>
    </recommendedName>
</protein>
<keyword evidence="5 15" id="KW-0698">rRNA processing</keyword>
<keyword evidence="11 15" id="KW-0378">Hydrolase</keyword>
<dbReference type="Pfam" id="PF00575">
    <property type="entry name" value="S1"/>
    <property type="match status" value="1"/>
</dbReference>
<feature type="domain" description="S1 motif" evidence="17">
    <location>
        <begin position="39"/>
        <end position="118"/>
    </location>
</feature>
<feature type="compositionally biased region" description="Basic and acidic residues" evidence="16">
    <location>
        <begin position="637"/>
        <end position="651"/>
    </location>
</feature>
<evidence type="ECO:0000256" key="1">
    <source>
        <dbReference type="ARBA" id="ARBA00005663"/>
    </source>
</evidence>
<keyword evidence="4 15" id="KW-0997">Cell inner membrane</keyword>
<dbReference type="GO" id="GO:0019843">
    <property type="term" value="F:rRNA binding"/>
    <property type="evidence" value="ECO:0007669"/>
    <property type="project" value="UniProtKB-KW"/>
</dbReference>
<feature type="compositionally biased region" description="Low complexity" evidence="16">
    <location>
        <begin position="901"/>
        <end position="920"/>
    </location>
</feature>
<comment type="catalytic activity">
    <reaction evidence="15">
        <text>Endonucleolytic cleavage of single-stranded RNA in A- and U-rich regions.</text>
        <dbReference type="EC" id="3.1.26.12"/>
    </reaction>
</comment>
<gene>
    <name evidence="15" type="primary">rne</name>
    <name evidence="18" type="ORF">SAMN05216404_104241</name>
</gene>
<dbReference type="CDD" id="cd04453">
    <property type="entry name" value="S1_RNase_E"/>
    <property type="match status" value="1"/>
</dbReference>
<keyword evidence="14 15" id="KW-0472">Membrane</keyword>
<evidence type="ECO:0000256" key="9">
    <source>
        <dbReference type="ARBA" id="ARBA00022730"/>
    </source>
</evidence>
<evidence type="ECO:0000256" key="16">
    <source>
        <dbReference type="SAM" id="MobiDB-lite"/>
    </source>
</evidence>
<sequence>MKRMLFNATQPEELRVAIVDGQKLIDLDIESAGKEQRKSNIYKAVITRLEPSLEAAFVEYGGERHGFLPFKEISRSYLKESPDPGRVRVQDALHEGQELIVQVDKDERGTKGAALTTYISLAGRYLVLMPNNPRGGGVSRRIEGEDRAELRDVMSHLNIPQGMSIIARTAGIGRTEEELQWDLNYLLQLWRAIEDASKGQSGAFLIYQESSLVIRAIRDYFNQEIGEILIDTESIYEQACQFMGHVMPGNVARVKLYRDDVPLFSRFQIEHQIETAYSRQVTLPSGGAIVIDHTEALVSVDVNSARATRGSDIEQTALATNLEAADEIARQLRLRDLGGLVVIDFIDMEVSRNQREVENRLHDALRYDRARVQMGKISRFGLLELSRQRLRPSLGESSYISCPRCHGTGHIRGTDSSALHILRIIQEEAMKENTAVLHAQVPVDVATYLLNEKRAEIHAIEARLKVSVVLIPNIHLETPNYSITRLRHDDVKLGEVQTSYQMVEKPAQDIPLPSSGQEPKPVRQQAAVRGITPSQPAPVREQKPQHEPEPLSLLDKIFGWFKQVGVGEKTVRHEPPAAAAHPEERGQGRRDRREGRSGENEKAARAGQRPRDARAERGAEISPSGAPESAREAVPQRQERSEAKTQGERAAAKKHPRSQREEKPRTELKPSSELPPATEEAVQPSEEGSRRRRRGGRQRDRSERLDRAAREARQAIAKDSPLQQSTDQVAHEENPGADIISGPINGTPSIVLASALLDEKEALKESPAGARDDTPSEPLRTDRTLPVIMPEAVSEVASEVVPQVAAMESAPAPAATIAEKVALANEQQIAPEPSDKLPEDRREAATEAAVTSASLLIASEAPVEVEAARVVPEGDTSRVPLSALEMPIPHPKVEQEEVPAREGQQGEPPQQPTQQPGATPSLDLSAAGLIMIETLPEKIKPAETEAEGEAMKAQPRRRRTPPPPVIEQHEALVQVETHK</sequence>
<dbReference type="HAMAP" id="MF_00970">
    <property type="entry name" value="RNase_E"/>
    <property type="match status" value="1"/>
</dbReference>
<evidence type="ECO:0000256" key="13">
    <source>
        <dbReference type="ARBA" id="ARBA00022884"/>
    </source>
</evidence>
<reference evidence="18 19" key="1">
    <citation type="submission" date="2016-10" db="EMBL/GenBank/DDBJ databases">
        <authorList>
            <person name="de Groot N.N."/>
        </authorList>
    </citation>
    <scope>NUCLEOTIDE SEQUENCE [LARGE SCALE GENOMIC DNA]</scope>
    <source>
        <strain evidence="18 19">Nl18</strain>
    </source>
</reference>
<dbReference type="GO" id="GO:0006402">
    <property type="term" value="P:mRNA catabolic process"/>
    <property type="evidence" value="ECO:0007669"/>
    <property type="project" value="UniProtKB-UniRule"/>
</dbReference>
<evidence type="ECO:0000256" key="7">
    <source>
        <dbReference type="ARBA" id="ARBA00022722"/>
    </source>
</evidence>
<evidence type="ECO:0000256" key="3">
    <source>
        <dbReference type="ARBA" id="ARBA00022490"/>
    </source>
</evidence>
<keyword evidence="13 15" id="KW-0694">RNA-binding</keyword>
<keyword evidence="3 15" id="KW-0963">Cytoplasm</keyword>
<keyword evidence="9 15" id="KW-0699">rRNA-binding</keyword>
<dbReference type="PANTHER" id="PTHR30001">
    <property type="entry name" value="RIBONUCLEASE"/>
    <property type="match status" value="1"/>
</dbReference>
<dbReference type="GO" id="GO:0000287">
    <property type="term" value="F:magnesium ion binding"/>
    <property type="evidence" value="ECO:0007669"/>
    <property type="project" value="UniProtKB-UniRule"/>
</dbReference>
<evidence type="ECO:0000256" key="14">
    <source>
        <dbReference type="ARBA" id="ARBA00023136"/>
    </source>
</evidence>
<evidence type="ECO:0000256" key="10">
    <source>
        <dbReference type="ARBA" id="ARBA00022759"/>
    </source>
</evidence>
<keyword evidence="6 15" id="KW-0819">tRNA processing</keyword>
<evidence type="ECO:0000259" key="17">
    <source>
        <dbReference type="PROSITE" id="PS50126"/>
    </source>
</evidence>
<name>A0A1H8GLN1_9PROT</name>
<dbReference type="Pfam" id="PF20833">
    <property type="entry name" value="RNase_E_G_Thio"/>
    <property type="match status" value="1"/>
</dbReference>
<evidence type="ECO:0000256" key="6">
    <source>
        <dbReference type="ARBA" id="ARBA00022694"/>
    </source>
</evidence>
<keyword evidence="10 15" id="KW-0255">Endonuclease</keyword>
<dbReference type="GO" id="GO:0008270">
    <property type="term" value="F:zinc ion binding"/>
    <property type="evidence" value="ECO:0007669"/>
    <property type="project" value="UniProtKB-UniRule"/>
</dbReference>
<feature type="region of interest" description="Disordered" evidence="16">
    <location>
        <begin position="762"/>
        <end position="787"/>
    </location>
</feature>
<accession>A0A1H8GLN1</accession>
<dbReference type="Pfam" id="PF10150">
    <property type="entry name" value="RNase_E_G"/>
    <property type="match status" value="1"/>
</dbReference>
<dbReference type="SUPFAM" id="SSF50249">
    <property type="entry name" value="Nucleic acid-binding proteins"/>
    <property type="match status" value="1"/>
</dbReference>
<dbReference type="RefSeq" id="WP_074745529.1">
    <property type="nucleotide sequence ID" value="NZ_FOCT01000004.1"/>
</dbReference>
<evidence type="ECO:0000256" key="12">
    <source>
        <dbReference type="ARBA" id="ARBA00022842"/>
    </source>
</evidence>
<feature type="region of interest" description="Disordered" evidence="16">
    <location>
        <begin position="508"/>
        <end position="528"/>
    </location>
</feature>
<dbReference type="AlphaFoldDB" id="A0A1H8GLN1"/>
<dbReference type="InterPro" id="IPR019307">
    <property type="entry name" value="RNA-bd_AU-1/RNase_E/G"/>
</dbReference>
<dbReference type="Gene3D" id="3.40.1260.20">
    <property type="entry name" value="Ribonuclease E, catalytic domain"/>
    <property type="match status" value="1"/>
</dbReference>
<feature type="compositionally biased region" description="Basic and acidic residues" evidence="16">
    <location>
        <begin position="572"/>
        <end position="619"/>
    </location>
</feature>
<dbReference type="InterPro" id="IPR048583">
    <property type="entry name" value="RNase_E_G_thioredoxin-like"/>
</dbReference>
<evidence type="ECO:0000256" key="11">
    <source>
        <dbReference type="ARBA" id="ARBA00022801"/>
    </source>
</evidence>
<feature type="binding site" evidence="15">
    <location>
        <position position="405"/>
    </location>
    <ligand>
        <name>Zn(2+)</name>
        <dbReference type="ChEBI" id="CHEBI:29105"/>
        <note>ligand shared between dimeric partners</note>
    </ligand>
</feature>
<evidence type="ECO:0000256" key="2">
    <source>
        <dbReference type="ARBA" id="ARBA00022475"/>
    </source>
</evidence>
<dbReference type="NCBIfam" id="TIGR00757">
    <property type="entry name" value="RNaseEG"/>
    <property type="match status" value="1"/>
</dbReference>
<dbReference type="GO" id="GO:0006364">
    <property type="term" value="P:rRNA processing"/>
    <property type="evidence" value="ECO:0007669"/>
    <property type="project" value="UniProtKB-UniRule"/>
</dbReference>
<dbReference type="Proteomes" id="UP000183898">
    <property type="component" value="Unassembled WGS sequence"/>
</dbReference>
<dbReference type="InterPro" id="IPR004659">
    <property type="entry name" value="RNase_E/G"/>
</dbReference>
<dbReference type="EMBL" id="FOCT01000004">
    <property type="protein sequence ID" value="SEN44695.1"/>
    <property type="molecule type" value="Genomic_DNA"/>
</dbReference>
<feature type="region of interest" description="Required for zinc-mediated homotetramerization and catalytic activity" evidence="15">
    <location>
        <begin position="402"/>
        <end position="405"/>
    </location>
</feature>
<comment type="similarity">
    <text evidence="1">Belongs to the RNase E/G family. RNase G subfamily.</text>
</comment>
<comment type="subcellular location">
    <subcellularLocation>
        <location evidence="15">Cytoplasm</location>
    </subcellularLocation>
    <subcellularLocation>
        <location evidence="15">Cell inner membrane</location>
        <topology evidence="15">Peripheral membrane protein</topology>
        <orientation evidence="15">Cytoplasmic side</orientation>
    </subcellularLocation>
</comment>
<feature type="compositionally biased region" description="Low complexity" evidence="16">
    <location>
        <begin position="846"/>
        <end position="873"/>
    </location>
</feature>
<keyword evidence="12 15" id="KW-0460">Magnesium</keyword>
<comment type="similarity">
    <text evidence="15">Belongs to the RNase E/G family. RNase E subfamily.</text>
</comment>
<feature type="compositionally biased region" description="Basic and acidic residues" evidence="16">
    <location>
        <begin position="833"/>
        <end position="845"/>
    </location>
</feature>
<keyword evidence="8 15" id="KW-0479">Metal-binding</keyword>
<dbReference type="EC" id="3.1.26.12" evidence="15"/>
<feature type="binding site" evidence="15">
    <location>
        <position position="402"/>
    </location>
    <ligand>
        <name>Zn(2+)</name>
        <dbReference type="ChEBI" id="CHEBI:29105"/>
        <note>ligand shared between dimeric partners</note>
    </ligand>
</feature>
<evidence type="ECO:0000256" key="4">
    <source>
        <dbReference type="ARBA" id="ARBA00022519"/>
    </source>
</evidence>
<feature type="compositionally biased region" description="Basic and acidic residues" evidence="16">
    <location>
        <begin position="658"/>
        <end position="670"/>
    </location>
</feature>
<feature type="compositionally biased region" description="Basic and acidic residues" evidence="16">
    <location>
        <begin position="891"/>
        <end position="900"/>
    </location>
</feature>
<feature type="binding site" evidence="15">
    <location>
        <position position="344"/>
    </location>
    <ligand>
        <name>Mg(2+)</name>
        <dbReference type="ChEBI" id="CHEBI:18420"/>
        <note>catalytic</note>
    </ligand>
</feature>
<evidence type="ECO:0000313" key="18">
    <source>
        <dbReference type="EMBL" id="SEN44695.1"/>
    </source>
</evidence>
<proteinExistence type="inferred from homology"/>
<dbReference type="InterPro" id="IPR003029">
    <property type="entry name" value="S1_domain"/>
</dbReference>
<evidence type="ECO:0000313" key="19">
    <source>
        <dbReference type="Proteomes" id="UP000183898"/>
    </source>
</evidence>
<dbReference type="PROSITE" id="PS50126">
    <property type="entry name" value="S1"/>
    <property type="match status" value="1"/>
</dbReference>
<feature type="compositionally biased region" description="Basic and acidic residues" evidence="16">
    <location>
        <begin position="697"/>
        <end position="713"/>
    </location>
</feature>
<dbReference type="GO" id="GO:0005737">
    <property type="term" value="C:cytoplasm"/>
    <property type="evidence" value="ECO:0007669"/>
    <property type="project" value="UniProtKB-SubCell"/>
</dbReference>